<proteinExistence type="predicted"/>
<sequence>MIVPNGDKTEQLLTKWSNKYFAKLALLDHLRECFEKDNYLKATDSPKESQGYKDLEKELMDLKIILDFYFKDSQDLYEARLDKFLQKLNN</sequence>
<evidence type="ECO:0000313" key="1">
    <source>
        <dbReference type="EMBL" id="OGC55282.1"/>
    </source>
</evidence>
<accession>A0A1F4VDD1</accession>
<reference evidence="1 2" key="1">
    <citation type="journal article" date="2016" name="Nat. Commun.">
        <title>Thousands of microbial genomes shed light on interconnected biogeochemical processes in an aquifer system.</title>
        <authorList>
            <person name="Anantharaman K."/>
            <person name="Brown C.T."/>
            <person name="Hug L.A."/>
            <person name="Sharon I."/>
            <person name="Castelle C.J."/>
            <person name="Probst A.J."/>
            <person name="Thomas B.C."/>
            <person name="Singh A."/>
            <person name="Wilkins M.J."/>
            <person name="Karaoz U."/>
            <person name="Brodie E.L."/>
            <person name="Williams K.H."/>
            <person name="Hubbard S.S."/>
            <person name="Banfield J.F."/>
        </authorList>
    </citation>
    <scope>NUCLEOTIDE SEQUENCE [LARGE SCALE GENOMIC DNA]</scope>
</reference>
<dbReference type="Proteomes" id="UP000176504">
    <property type="component" value="Unassembled WGS sequence"/>
</dbReference>
<organism evidence="1 2">
    <name type="scientific">candidate division WWE3 bacterium RIFCSPLOWO2_01_FULL_41_18</name>
    <dbReference type="NCBI Taxonomy" id="1802625"/>
    <lineage>
        <taxon>Bacteria</taxon>
        <taxon>Katanobacteria</taxon>
    </lineage>
</organism>
<comment type="caution">
    <text evidence="1">The sequence shown here is derived from an EMBL/GenBank/DDBJ whole genome shotgun (WGS) entry which is preliminary data.</text>
</comment>
<dbReference type="AlphaFoldDB" id="A0A1F4VDD1"/>
<protein>
    <submittedName>
        <fullName evidence="1">Uncharacterized protein</fullName>
    </submittedName>
</protein>
<gene>
    <name evidence="1" type="ORF">A3A78_04895</name>
</gene>
<name>A0A1F4VDD1_UNCKA</name>
<evidence type="ECO:0000313" key="2">
    <source>
        <dbReference type="Proteomes" id="UP000176504"/>
    </source>
</evidence>
<dbReference type="EMBL" id="MEVI01000003">
    <property type="protein sequence ID" value="OGC55282.1"/>
    <property type="molecule type" value="Genomic_DNA"/>
</dbReference>